<name>A0AAN7T4H3_9EURO</name>
<accession>A0AAN7T4H3</accession>
<evidence type="ECO:0000256" key="1">
    <source>
        <dbReference type="SAM" id="MobiDB-lite"/>
    </source>
</evidence>
<keyword evidence="3" id="KW-1185">Reference proteome</keyword>
<gene>
    <name evidence="2" type="ORF">LTR05_002540</name>
</gene>
<organism evidence="2 3">
    <name type="scientific">Lithohypha guttulata</name>
    <dbReference type="NCBI Taxonomy" id="1690604"/>
    <lineage>
        <taxon>Eukaryota</taxon>
        <taxon>Fungi</taxon>
        <taxon>Dikarya</taxon>
        <taxon>Ascomycota</taxon>
        <taxon>Pezizomycotina</taxon>
        <taxon>Eurotiomycetes</taxon>
        <taxon>Chaetothyriomycetidae</taxon>
        <taxon>Chaetothyriales</taxon>
        <taxon>Trichomeriaceae</taxon>
        <taxon>Lithohypha</taxon>
    </lineage>
</organism>
<protein>
    <submittedName>
        <fullName evidence="2">Uncharacterized protein</fullName>
    </submittedName>
</protein>
<sequence>MAFILTTQSEDISALKRAFPVTFRGDWCAENFLRVKRRGLHLQRSMTKARARQKVVPGIVAFDRPAGSPDDAPEEAVVGLGPPLLPPKGETRKFSLRRLKVKDDPNAELLIDLCNIRKKLNWKTNRPSEDSRPAKRPRLESIPCHAHLTIWDNTPGSKTKSSFRPYTRDCEVLKSCTDFDAAVGDFIEVKLEEPFRIPKRDLRVEAFDKGERRLDMAKEYFIEIKIQPTRDDLRNWPPMKLLGKSEGDQSAKMDKLAKKTLEGCLVARHRSLTPESQTPLSLFFYAEGICFKTKYGLEIDAKWMSTEDISSMPKKRQQEEDSKLESWMMDEDGLVFGKVKPVIQKSQPSKAVPRTLPLKNALTNGVLSRVKRTVKYKIEPNGAEGRFRKYREAKVEGFSCYSCGDDCSKTIEQLLEHLRSVHYKYDYIVEDMKTIESQQLAHTEIIIRVADPNFKPRKLAQKTPTQLEFVEDTSKYPLSALRKQYGGFLPPQHVPPCRPAIYTRRKYPNTRVSGKGGEMTSAFTSTAVRPVVPEDPDEESRSESEDETDDRWFLGKHLEKLDVYAHEQNWSDARRRLAKKWAYHLMHRERSPHARYISDSLIRFVRMEKQWILRKSKEWATASNRGDLEMESVEALEEFMHELMMSRVINKAVCSNVLALLEDDKEALPLPEEEKHIVDHEAAAALKTSRRQQRRNEAAQKYETCVKKIAASDLPDALQRRLHKVAISALPPNLCGACQHDLEQGNPTAVRCSSIACPLPGIYYHSHCAGLKRIGEAQKARRGDGSLASTVPFLLDELYKARSEWKCQLCQAEE</sequence>
<proteinExistence type="predicted"/>
<dbReference type="AlphaFoldDB" id="A0AAN7T4H3"/>
<feature type="region of interest" description="Disordered" evidence="1">
    <location>
        <begin position="508"/>
        <end position="549"/>
    </location>
</feature>
<dbReference type="EMBL" id="JAVRRJ010000002">
    <property type="protein sequence ID" value="KAK5088323.1"/>
    <property type="molecule type" value="Genomic_DNA"/>
</dbReference>
<evidence type="ECO:0000313" key="3">
    <source>
        <dbReference type="Proteomes" id="UP001309876"/>
    </source>
</evidence>
<feature type="region of interest" description="Disordered" evidence="1">
    <location>
        <begin position="64"/>
        <end position="84"/>
    </location>
</feature>
<reference evidence="2 3" key="1">
    <citation type="submission" date="2023-08" db="EMBL/GenBank/DDBJ databases">
        <title>Black Yeasts Isolated from many extreme environments.</title>
        <authorList>
            <person name="Coleine C."/>
            <person name="Stajich J.E."/>
            <person name="Selbmann L."/>
        </authorList>
    </citation>
    <scope>NUCLEOTIDE SEQUENCE [LARGE SCALE GENOMIC DNA]</scope>
    <source>
        <strain evidence="2 3">CCFEE 5910</strain>
    </source>
</reference>
<comment type="caution">
    <text evidence="2">The sequence shown here is derived from an EMBL/GenBank/DDBJ whole genome shotgun (WGS) entry which is preliminary data.</text>
</comment>
<evidence type="ECO:0000313" key="2">
    <source>
        <dbReference type="EMBL" id="KAK5088323.1"/>
    </source>
</evidence>
<feature type="compositionally biased region" description="Acidic residues" evidence="1">
    <location>
        <begin position="534"/>
        <end position="549"/>
    </location>
</feature>
<dbReference type="Proteomes" id="UP001309876">
    <property type="component" value="Unassembled WGS sequence"/>
</dbReference>